<feature type="compositionally biased region" description="Low complexity" evidence="1">
    <location>
        <begin position="356"/>
        <end position="374"/>
    </location>
</feature>
<proteinExistence type="predicted"/>
<evidence type="ECO:0000313" key="3">
    <source>
        <dbReference type="EMBL" id="KAE8253892.1"/>
    </source>
</evidence>
<feature type="region of interest" description="Disordered" evidence="1">
    <location>
        <begin position="123"/>
        <end position="226"/>
    </location>
</feature>
<feature type="compositionally biased region" description="Polar residues" evidence="1">
    <location>
        <begin position="325"/>
        <end position="346"/>
    </location>
</feature>
<dbReference type="Proteomes" id="UP000077521">
    <property type="component" value="Unassembled WGS sequence"/>
</dbReference>
<reference evidence="3" key="2">
    <citation type="journal article" date="2019" name="IMA Fungus">
        <title>Genome sequencing and comparison of five Tilletia species to identify candidate genes for the detection of regulated species infecting wheat.</title>
        <authorList>
            <person name="Nguyen H.D.T."/>
            <person name="Sultana T."/>
            <person name="Kesanakurti P."/>
            <person name="Hambleton S."/>
        </authorList>
    </citation>
    <scope>NUCLEOTIDE SEQUENCE</scope>
    <source>
        <strain evidence="3">DAOMC 236416</strain>
    </source>
</reference>
<feature type="signal peptide" evidence="2">
    <location>
        <begin position="1"/>
        <end position="32"/>
    </location>
</feature>
<dbReference type="AlphaFoldDB" id="A0A177TRU2"/>
<reference evidence="3" key="1">
    <citation type="submission" date="2016-04" db="EMBL/GenBank/DDBJ databases">
        <authorList>
            <person name="Nguyen H.D."/>
            <person name="Samba Siva P."/>
            <person name="Cullis J."/>
            <person name="Levesque C.A."/>
            <person name="Hambleton S."/>
        </authorList>
    </citation>
    <scope>NUCLEOTIDE SEQUENCE</scope>
    <source>
        <strain evidence="3">DAOMC 236416</strain>
    </source>
</reference>
<gene>
    <name evidence="3" type="ORF">A4X13_0g3620</name>
</gene>
<feature type="compositionally biased region" description="Basic and acidic residues" evidence="1">
    <location>
        <begin position="487"/>
        <end position="505"/>
    </location>
</feature>
<dbReference type="EMBL" id="LWDF02000210">
    <property type="protein sequence ID" value="KAE8253892.1"/>
    <property type="molecule type" value="Genomic_DNA"/>
</dbReference>
<feature type="compositionally biased region" description="Polar residues" evidence="1">
    <location>
        <begin position="150"/>
        <end position="160"/>
    </location>
</feature>
<feature type="compositionally biased region" description="Polar residues" evidence="1">
    <location>
        <begin position="125"/>
        <end position="136"/>
    </location>
</feature>
<feature type="region of interest" description="Disordered" evidence="1">
    <location>
        <begin position="476"/>
        <end position="505"/>
    </location>
</feature>
<sequence>MGLAVRRRPIRRRRRLIVLFTLSTAFLVLAHATPIFEPSTSRLSRSEVAVSVAGTGTGRHGTAEGLQADAKQAQIESMGWDKDAAGLSARGTPTPAKDGGRPVANNIKQAALKSWDHGQIISDLNPISSSAPSHTPESPIDKTILPPLPASNNTSSNLSPTDALAFSEKAEDMTDTSSKNVEEHVNGAKPKISYGGQHSSVGVTGGSKKSSAAGGKAVTVPVPVPIPDVKAPAGGVGGSGSPGSALPPAAIAVVAAAAAPVQDQLGPAVPSPWGPLLTSYGSITSTDTTTTNSPHAGGAMNETMSTEGTDEGSSNSQDASEDAADTSTTEGDQSGQIESNGNSNPAGTAPPAEGQNTPNPNTNTNANTDSAAASTPPPDANTGTSAGSAAPKRGIFIKDEDNEGFYFLSRRSRQLLDLPHRIRMPEDDLEQQQAEEEENAEGGTSGRSSSVALAEQEQQERRRTSMIAIRQLLMTRHHGQISTKRSLLSDHHQPRPRRVERSAIK</sequence>
<feature type="region of interest" description="Disordered" evidence="1">
    <location>
        <begin position="264"/>
        <end position="394"/>
    </location>
</feature>
<comment type="caution">
    <text evidence="3">The sequence shown here is derived from an EMBL/GenBank/DDBJ whole genome shotgun (WGS) entry which is preliminary data.</text>
</comment>
<protein>
    <submittedName>
        <fullName evidence="3">Uncharacterized protein</fullName>
    </submittedName>
</protein>
<keyword evidence="4" id="KW-1185">Reference proteome</keyword>
<evidence type="ECO:0000256" key="1">
    <source>
        <dbReference type="SAM" id="MobiDB-lite"/>
    </source>
</evidence>
<accession>A0A177TRU2</accession>
<feature type="region of interest" description="Disordered" evidence="1">
    <location>
        <begin position="419"/>
        <end position="464"/>
    </location>
</feature>
<feature type="compositionally biased region" description="Low complexity" evidence="1">
    <location>
        <begin position="278"/>
        <end position="293"/>
    </location>
</feature>
<evidence type="ECO:0000313" key="4">
    <source>
        <dbReference type="Proteomes" id="UP000077521"/>
    </source>
</evidence>
<evidence type="ECO:0000256" key="2">
    <source>
        <dbReference type="SAM" id="SignalP"/>
    </source>
</evidence>
<keyword evidence="2" id="KW-0732">Signal</keyword>
<feature type="compositionally biased region" description="Low complexity" evidence="1">
    <location>
        <begin position="199"/>
        <end position="226"/>
    </location>
</feature>
<feature type="compositionally biased region" description="Polar residues" evidence="1">
    <location>
        <begin position="302"/>
        <end position="318"/>
    </location>
</feature>
<name>A0A177TRU2_9BASI</name>
<organism evidence="3 4">
    <name type="scientific">Tilletia indica</name>
    <dbReference type="NCBI Taxonomy" id="43049"/>
    <lineage>
        <taxon>Eukaryota</taxon>
        <taxon>Fungi</taxon>
        <taxon>Dikarya</taxon>
        <taxon>Basidiomycota</taxon>
        <taxon>Ustilaginomycotina</taxon>
        <taxon>Exobasidiomycetes</taxon>
        <taxon>Tilletiales</taxon>
        <taxon>Tilletiaceae</taxon>
        <taxon>Tilletia</taxon>
    </lineage>
</organism>
<feature type="compositionally biased region" description="Acidic residues" evidence="1">
    <location>
        <begin position="427"/>
        <end position="440"/>
    </location>
</feature>
<feature type="chain" id="PRO_5043500949" evidence="2">
    <location>
        <begin position="33"/>
        <end position="505"/>
    </location>
</feature>